<dbReference type="EC" id="3.1.4.4" evidence="3"/>
<protein>
    <recommendedName>
        <fullName evidence="3">phospholipase D</fullName>
        <ecNumber evidence="3">3.1.4.4</ecNumber>
    </recommendedName>
</protein>
<name>I4DCQ3_DESAJ</name>
<dbReference type="OrthoDB" id="281759at2"/>
<geneLocation type="plasmid" evidence="9 10">
    <name>pDESACI.01</name>
</geneLocation>
<reference evidence="10" key="1">
    <citation type="journal article" date="2012" name="J. Bacteriol.">
        <title>Complete genome sequences of Desulfosporosinus orientis DSM765T, Desulfosporosinus youngiae DSM17734T, Desulfosporosinus meridiei DSM13257T, and Desulfosporosinus acidiphilus DSM22704T.</title>
        <authorList>
            <person name="Pester M."/>
            <person name="Brambilla E."/>
            <person name="Alazard D."/>
            <person name="Rattei T."/>
            <person name="Weinmaier T."/>
            <person name="Han J."/>
            <person name="Lucas S."/>
            <person name="Lapidus A."/>
            <person name="Cheng J.F."/>
            <person name="Goodwin L."/>
            <person name="Pitluck S."/>
            <person name="Peters L."/>
            <person name="Ovchinnikova G."/>
            <person name="Teshima H."/>
            <person name="Detter J.C."/>
            <person name="Han C.S."/>
            <person name="Tapia R."/>
            <person name="Land M.L."/>
            <person name="Hauser L."/>
            <person name="Kyrpides N.C."/>
            <person name="Ivanova N.N."/>
            <person name="Pagani I."/>
            <person name="Huntmann M."/>
            <person name="Wei C.L."/>
            <person name="Davenport K.W."/>
            <person name="Daligault H."/>
            <person name="Chain P.S."/>
            <person name="Chen A."/>
            <person name="Mavromatis K."/>
            <person name="Markowitz V."/>
            <person name="Szeto E."/>
            <person name="Mikhailova N."/>
            <person name="Pati A."/>
            <person name="Wagner M."/>
            <person name="Woyke T."/>
            <person name="Ollivier B."/>
            <person name="Klenk H.P."/>
            <person name="Spring S."/>
            <person name="Loy A."/>
        </authorList>
    </citation>
    <scope>NUCLEOTIDE SEQUENCE [LARGE SCALE GENOMIC DNA]</scope>
    <source>
        <strain evidence="10">DSM 22704 / JCM 16185 / SJ4</strain>
    </source>
</reference>
<dbReference type="PANTHER" id="PTHR43856:SF1">
    <property type="entry name" value="MITOCHONDRIAL CARDIOLIPIN HYDROLASE"/>
    <property type="match status" value="1"/>
</dbReference>
<dbReference type="RefSeq" id="WP_014825089.1">
    <property type="nucleotide sequence ID" value="NC_018066.1"/>
</dbReference>
<evidence type="ECO:0000259" key="8">
    <source>
        <dbReference type="PROSITE" id="PS50035"/>
    </source>
</evidence>
<comment type="similarity">
    <text evidence="2">Belongs to the phospholipase D family.</text>
</comment>
<evidence type="ECO:0000256" key="4">
    <source>
        <dbReference type="ARBA" id="ARBA00022801"/>
    </source>
</evidence>
<dbReference type="PANTHER" id="PTHR43856">
    <property type="entry name" value="CARDIOLIPIN HYDROLASE"/>
    <property type="match status" value="1"/>
</dbReference>
<dbReference type="SMART" id="SM00155">
    <property type="entry name" value="PLDc"/>
    <property type="match status" value="2"/>
</dbReference>
<dbReference type="GO" id="GO:0016042">
    <property type="term" value="P:lipid catabolic process"/>
    <property type="evidence" value="ECO:0007669"/>
    <property type="project" value="UniProtKB-KW"/>
</dbReference>
<keyword evidence="4" id="KW-0378">Hydrolase</keyword>
<dbReference type="PROSITE" id="PS50035">
    <property type="entry name" value="PLD"/>
    <property type="match status" value="2"/>
</dbReference>
<dbReference type="Gene3D" id="3.30.870.10">
    <property type="entry name" value="Endonuclease Chain A"/>
    <property type="match status" value="2"/>
</dbReference>
<accession>I4DCQ3</accession>
<dbReference type="InterPro" id="IPR051406">
    <property type="entry name" value="PLD_domain"/>
</dbReference>
<keyword evidence="5" id="KW-0442">Lipid degradation</keyword>
<keyword evidence="10" id="KW-1185">Reference proteome</keyword>
<evidence type="ECO:0000313" key="10">
    <source>
        <dbReference type="Proteomes" id="UP000002892"/>
    </source>
</evidence>
<organism evidence="9 10">
    <name type="scientific">Desulfosporosinus acidiphilus (strain DSM 22704 / JCM 16185 / SJ4)</name>
    <dbReference type="NCBI Taxonomy" id="646529"/>
    <lineage>
        <taxon>Bacteria</taxon>
        <taxon>Bacillati</taxon>
        <taxon>Bacillota</taxon>
        <taxon>Clostridia</taxon>
        <taxon>Eubacteriales</taxon>
        <taxon>Desulfitobacteriaceae</taxon>
        <taxon>Desulfosporosinus</taxon>
    </lineage>
</organism>
<keyword evidence="9" id="KW-0614">Plasmid</keyword>
<evidence type="ECO:0000256" key="1">
    <source>
        <dbReference type="ARBA" id="ARBA00000798"/>
    </source>
</evidence>
<evidence type="ECO:0000313" key="9">
    <source>
        <dbReference type="EMBL" id="AFM43577.1"/>
    </source>
</evidence>
<evidence type="ECO:0000256" key="2">
    <source>
        <dbReference type="ARBA" id="ARBA00008664"/>
    </source>
</evidence>
<dbReference type="InterPro" id="IPR001736">
    <property type="entry name" value="PLipase_D/transphosphatidylase"/>
</dbReference>
<dbReference type="HOGENOM" id="CLU_803455_0_0_9"/>
<keyword evidence="7" id="KW-0732">Signal</keyword>
<dbReference type="GO" id="GO:0006793">
    <property type="term" value="P:phosphorus metabolic process"/>
    <property type="evidence" value="ECO:0007669"/>
    <property type="project" value="UniProtKB-ARBA"/>
</dbReference>
<dbReference type="AlphaFoldDB" id="I4DCQ3"/>
<feature type="chain" id="PRO_5003687902" description="phospholipase D" evidence="7">
    <location>
        <begin position="34"/>
        <end position="345"/>
    </location>
</feature>
<evidence type="ECO:0000256" key="7">
    <source>
        <dbReference type="SAM" id="SignalP"/>
    </source>
</evidence>
<dbReference type="PROSITE" id="PS51257">
    <property type="entry name" value="PROKAR_LIPOPROTEIN"/>
    <property type="match status" value="1"/>
</dbReference>
<dbReference type="SUPFAM" id="SSF56024">
    <property type="entry name" value="Phospholipase D/nuclease"/>
    <property type="match status" value="2"/>
</dbReference>
<proteinExistence type="inferred from homology"/>
<dbReference type="KEGG" id="dai:Desaci_4751"/>
<dbReference type="Proteomes" id="UP000002892">
    <property type="component" value="Plasmid pDESACI.01"/>
</dbReference>
<sequence>MFLKHRLLVPLTTLMLCMILTGCSFQSSQPVTAVSQSKVDTSQNSSSLFLEGDQIFSQADLMLRSAKSSVLLEMYELGSPSELQLLEDDGDKGIPVLVLLDAQEPQSKRSVAELKAHHVSVLVARDPLIGGRGIQHAKLLVIDDSQLLIGGMNWGKGSYKNADADVFLKGSAAQEAQAIFEKDWSSIGGSIPAGVVKETNMGQSIFSGQTLLSKLLVTLDSSSFIQASLFELSNRSLLDKLKACAKAGANVQVVLDSQLESAQNRSVVDSLRAAGVQVRMYPKGQVLHAKMLIADHTLVIGSANWSFSAFSSSGTFNHELDLFTSDQVLLSHAKSTFQEFWNSSQ</sequence>
<feature type="domain" description="PLD phosphodiesterase" evidence="8">
    <location>
        <begin position="131"/>
        <end position="158"/>
    </location>
</feature>
<evidence type="ECO:0000256" key="3">
    <source>
        <dbReference type="ARBA" id="ARBA00012027"/>
    </source>
</evidence>
<feature type="signal peptide" evidence="7">
    <location>
        <begin position="1"/>
        <end position="33"/>
    </location>
</feature>
<dbReference type="InterPro" id="IPR025202">
    <property type="entry name" value="PLD-like_dom"/>
</dbReference>
<gene>
    <name evidence="9" type="ordered locus">Desaci_4751</name>
</gene>
<dbReference type="GO" id="GO:0016891">
    <property type="term" value="F:RNA endonuclease activity producing 5'-phosphomonoesters, hydrolytic mechanism"/>
    <property type="evidence" value="ECO:0007669"/>
    <property type="project" value="TreeGrafter"/>
</dbReference>
<dbReference type="Pfam" id="PF13091">
    <property type="entry name" value="PLDc_2"/>
    <property type="match status" value="2"/>
</dbReference>
<dbReference type="GO" id="GO:0004630">
    <property type="term" value="F:phospholipase D activity"/>
    <property type="evidence" value="ECO:0007669"/>
    <property type="project" value="UniProtKB-EC"/>
</dbReference>
<evidence type="ECO:0000256" key="5">
    <source>
        <dbReference type="ARBA" id="ARBA00022963"/>
    </source>
</evidence>
<evidence type="ECO:0000256" key="6">
    <source>
        <dbReference type="ARBA" id="ARBA00023098"/>
    </source>
</evidence>
<keyword evidence="6" id="KW-0443">Lipid metabolism</keyword>
<feature type="domain" description="PLD phosphodiesterase" evidence="8">
    <location>
        <begin position="283"/>
        <end position="309"/>
    </location>
</feature>
<dbReference type="EMBL" id="CP003640">
    <property type="protein sequence ID" value="AFM43577.1"/>
    <property type="molecule type" value="Genomic_DNA"/>
</dbReference>
<comment type="catalytic activity">
    <reaction evidence="1">
        <text>a 1,2-diacyl-sn-glycero-3-phosphocholine + H2O = a 1,2-diacyl-sn-glycero-3-phosphate + choline + H(+)</text>
        <dbReference type="Rhea" id="RHEA:14445"/>
        <dbReference type="ChEBI" id="CHEBI:15354"/>
        <dbReference type="ChEBI" id="CHEBI:15377"/>
        <dbReference type="ChEBI" id="CHEBI:15378"/>
        <dbReference type="ChEBI" id="CHEBI:57643"/>
        <dbReference type="ChEBI" id="CHEBI:58608"/>
        <dbReference type="EC" id="3.1.4.4"/>
    </reaction>
</comment>